<dbReference type="SUPFAM" id="SSF53850">
    <property type="entry name" value="Periplasmic binding protein-like II"/>
    <property type="match status" value="1"/>
</dbReference>
<evidence type="ECO:0000256" key="3">
    <source>
        <dbReference type="ARBA" id="ARBA00023139"/>
    </source>
</evidence>
<gene>
    <name evidence="8" type="ORF">BFG57_10195</name>
</gene>
<name>A0A1E5LIU8_9BACI</name>
<proteinExistence type="predicted"/>
<dbReference type="CDD" id="cd13530">
    <property type="entry name" value="PBP2_peptides_like"/>
    <property type="match status" value="1"/>
</dbReference>
<reference evidence="8 9" key="1">
    <citation type="submission" date="2016-08" db="EMBL/GenBank/DDBJ databases">
        <title>Genome of Bacillus solimangrovi GH2-4.</title>
        <authorList>
            <person name="Lim S."/>
            <person name="Kim B.-C."/>
        </authorList>
    </citation>
    <scope>NUCLEOTIDE SEQUENCE [LARGE SCALE GENOMIC DNA]</scope>
    <source>
        <strain evidence="8 9">GH2-4</strain>
    </source>
</reference>
<feature type="compositionally biased region" description="Basic and acidic residues" evidence="5">
    <location>
        <begin position="38"/>
        <end position="49"/>
    </location>
</feature>
<dbReference type="GO" id="GO:0005886">
    <property type="term" value="C:plasma membrane"/>
    <property type="evidence" value="ECO:0007669"/>
    <property type="project" value="UniProtKB-SubCell"/>
</dbReference>
<dbReference type="Gene3D" id="3.40.190.10">
    <property type="entry name" value="Periplasmic binding protein-like II"/>
    <property type="match status" value="2"/>
</dbReference>
<dbReference type="STRING" id="1305675.BFG57_10195"/>
<feature type="signal peptide" evidence="6">
    <location>
        <begin position="1"/>
        <end position="20"/>
    </location>
</feature>
<protein>
    <recommendedName>
        <fullName evidence="7">Solute-binding protein family 3/N-terminal domain-containing protein</fullName>
    </recommendedName>
</protein>
<evidence type="ECO:0000256" key="6">
    <source>
        <dbReference type="SAM" id="SignalP"/>
    </source>
</evidence>
<dbReference type="PANTHER" id="PTHR35936:SF19">
    <property type="entry name" value="AMINO-ACID-BINDING PROTEIN YXEM-RELATED"/>
    <property type="match status" value="1"/>
</dbReference>
<dbReference type="OrthoDB" id="9775197at2"/>
<evidence type="ECO:0000259" key="7">
    <source>
        <dbReference type="SMART" id="SM00062"/>
    </source>
</evidence>
<feature type="domain" description="Solute-binding protein family 3/N-terminal" evidence="7">
    <location>
        <begin position="52"/>
        <end position="292"/>
    </location>
</feature>
<keyword evidence="2 6" id="KW-0732">Signal</keyword>
<sequence>MKRIFLLALAVIFVLTGCNAQSAKESNNFENSESQSQHQKENEGNENLNKDELIVGIEKANKPFAYLNEEGELVGIDVDTMEAIADHQGLMIEFKPLVFTDLIPSLQNGEIDIAISGTSLTVSDKTKEQVDFTAPDVYLTTMNIKAAVQENSPINNIEDLKEGDVIVVKEGSIAADVAQLLSERFGAEVRLYDTEEEVLLDLKNGNAQMSFLNAFAVRAIMFENADYEIRLLADDSYKYTDEVMGTSGMTIPTQSIAVKKGDTQLLDQLNEGLRQGNKQGKNKIFKKIFDNYVMDISDMTPEELELLIKIDPYWADYIEE</sequence>
<dbReference type="EMBL" id="MJEH01000006">
    <property type="protein sequence ID" value="OEH94007.1"/>
    <property type="molecule type" value="Genomic_DNA"/>
</dbReference>
<keyword evidence="4" id="KW-0449">Lipoprotein</keyword>
<dbReference type="RefSeq" id="WP_069715975.1">
    <property type="nucleotide sequence ID" value="NZ_MJEH01000006.1"/>
</dbReference>
<feature type="region of interest" description="Disordered" evidence="5">
    <location>
        <begin position="26"/>
        <end position="49"/>
    </location>
</feature>
<dbReference type="PANTHER" id="PTHR35936">
    <property type="entry name" value="MEMBRANE-BOUND LYTIC MUREIN TRANSGLYCOSYLASE F"/>
    <property type="match status" value="1"/>
</dbReference>
<evidence type="ECO:0000256" key="4">
    <source>
        <dbReference type="ARBA" id="ARBA00023288"/>
    </source>
</evidence>
<organism evidence="8 9">
    <name type="scientific">Bacillus solimangrovi</name>
    <dbReference type="NCBI Taxonomy" id="1305675"/>
    <lineage>
        <taxon>Bacteria</taxon>
        <taxon>Bacillati</taxon>
        <taxon>Bacillota</taxon>
        <taxon>Bacilli</taxon>
        <taxon>Bacillales</taxon>
        <taxon>Bacillaceae</taxon>
        <taxon>Bacillus</taxon>
    </lineage>
</organism>
<dbReference type="Pfam" id="PF00497">
    <property type="entry name" value="SBP_bac_3"/>
    <property type="match status" value="1"/>
</dbReference>
<comment type="caution">
    <text evidence="8">The sequence shown here is derived from an EMBL/GenBank/DDBJ whole genome shotgun (WGS) entry which is preliminary data.</text>
</comment>
<keyword evidence="3" id="KW-0564">Palmitate</keyword>
<dbReference type="PROSITE" id="PS51257">
    <property type="entry name" value="PROKAR_LIPOPROTEIN"/>
    <property type="match status" value="1"/>
</dbReference>
<feature type="chain" id="PRO_5039213794" description="Solute-binding protein family 3/N-terminal domain-containing protein" evidence="6">
    <location>
        <begin position="21"/>
        <end position="320"/>
    </location>
</feature>
<evidence type="ECO:0000313" key="9">
    <source>
        <dbReference type="Proteomes" id="UP000095209"/>
    </source>
</evidence>
<dbReference type="Proteomes" id="UP000095209">
    <property type="component" value="Unassembled WGS sequence"/>
</dbReference>
<accession>A0A1E5LIU8</accession>
<evidence type="ECO:0000313" key="8">
    <source>
        <dbReference type="EMBL" id="OEH94007.1"/>
    </source>
</evidence>
<comment type="subcellular location">
    <subcellularLocation>
        <location evidence="1">Cell membrane</location>
        <topology evidence="1">Lipid-anchor</topology>
    </subcellularLocation>
</comment>
<evidence type="ECO:0000256" key="2">
    <source>
        <dbReference type="ARBA" id="ARBA00022729"/>
    </source>
</evidence>
<evidence type="ECO:0000256" key="1">
    <source>
        <dbReference type="ARBA" id="ARBA00004193"/>
    </source>
</evidence>
<dbReference type="SMART" id="SM00062">
    <property type="entry name" value="PBPb"/>
    <property type="match status" value="1"/>
</dbReference>
<keyword evidence="9" id="KW-1185">Reference proteome</keyword>
<dbReference type="AlphaFoldDB" id="A0A1E5LIU8"/>
<dbReference type="InterPro" id="IPR001638">
    <property type="entry name" value="Solute-binding_3/MltF_N"/>
</dbReference>
<evidence type="ECO:0000256" key="5">
    <source>
        <dbReference type="SAM" id="MobiDB-lite"/>
    </source>
</evidence>
<feature type="compositionally biased region" description="Low complexity" evidence="5">
    <location>
        <begin position="26"/>
        <end position="37"/>
    </location>
</feature>